<dbReference type="Gene3D" id="1.10.510.10">
    <property type="entry name" value="Transferase(Phosphotransferase) domain 1"/>
    <property type="match status" value="1"/>
</dbReference>
<dbReference type="SMART" id="SM00320">
    <property type="entry name" value="WD40"/>
    <property type="match status" value="4"/>
</dbReference>
<sequence length="748" mass="81829">MQVQRQSNGSLLRLGAEIAGGGEGKIYRVQQHPNWVAKLYHQPTPELGRKLAVMAANPPEDPSADAGHVSIAWVLDPLWQRGRIIGFLMPRVDEGFPLHDFYTPKSRRDRCPFFNYQYLYRTARNLAAAVSRIHSRGYVIGDVNESNILVSRTALITLVDTDSFQVSDGNSLYPCPVGKPEFTPPELQGKTLRQVRRYPEQDCFGLAVLIFQLLMEGTHPFAGVYLGSGDPPPIEKRIAAGHFAYSSRGVPYRPTPIAPPANLLTPELQSLFSQCFEVGHRRPQQRPDAQTWVKALEQAEAQLITCSANPQHRYGSHLSHCPWCDRARKLGGRDPFPRSSQEVGRLQRIQPRKPRVKKRPLTPPVPQAVGYTISFASPHSLSKIPSSGGGLAQLKADLSQYFWEYRYDFLGGSLVIALALSAGLYLSDWPGDRASTPQPSPQTLSTTETRLDPPDNEAATLTLTEDASLTQSESGEDDFSLRLGNRRYDHGDRVTSIAVSPTGDWFASSSEDGTLKIWSFPDRVLLQSRRLSSVLGLPEDQVQVLAVGANGDRLVGATSQGLQTWNPATFDLINALPLPVTPNALSLAGQEHLQMGGTTGGDIAIWDIDGLRERRRWPGNAQDVLALSPDGQTLVTAGAGDISLWNVETGQRQATLPQEPPENLVVALSPDSRLLAMTVPADNGVIQIWDTTTGALLHSETASHISTLAFSINGKTLIGGDIYGGIGIWHLNGSEDLFNPPKQESPQT</sequence>
<dbReference type="Proteomes" id="UP001056708">
    <property type="component" value="Chromosome"/>
</dbReference>
<dbReference type="InterPro" id="IPR050349">
    <property type="entry name" value="WD_LIS1/nudF_dynein_reg"/>
</dbReference>
<protein>
    <recommendedName>
        <fullName evidence="5">Protein kinase domain-containing protein</fullName>
    </recommendedName>
</protein>
<dbReference type="InterPro" id="IPR015943">
    <property type="entry name" value="WD40/YVTN_repeat-like_dom_sf"/>
</dbReference>
<dbReference type="EMBL" id="CP098611">
    <property type="protein sequence ID" value="USR91828.1"/>
    <property type="molecule type" value="Genomic_DNA"/>
</dbReference>
<dbReference type="SUPFAM" id="SSF56112">
    <property type="entry name" value="Protein kinase-like (PK-like)"/>
    <property type="match status" value="1"/>
</dbReference>
<dbReference type="SMART" id="SM00220">
    <property type="entry name" value="S_TKc"/>
    <property type="match status" value="1"/>
</dbReference>
<evidence type="ECO:0000256" key="3">
    <source>
        <dbReference type="PROSITE-ProRule" id="PRU00221"/>
    </source>
</evidence>
<organism evidence="6 7">
    <name type="scientific">Phormidium yuhuli AB48</name>
    <dbReference type="NCBI Taxonomy" id="2940671"/>
    <lineage>
        <taxon>Bacteria</taxon>
        <taxon>Bacillati</taxon>
        <taxon>Cyanobacteriota</taxon>
        <taxon>Cyanophyceae</taxon>
        <taxon>Oscillatoriophycideae</taxon>
        <taxon>Oscillatoriales</taxon>
        <taxon>Oscillatoriaceae</taxon>
        <taxon>Phormidium</taxon>
        <taxon>Phormidium yuhuli</taxon>
    </lineage>
</organism>
<feature type="region of interest" description="Disordered" evidence="4">
    <location>
        <begin position="433"/>
        <end position="456"/>
    </location>
</feature>
<keyword evidence="7" id="KW-1185">Reference proteome</keyword>
<accession>A0ABY5ARI2</accession>
<reference evidence="6" key="1">
    <citation type="submission" date="2022-06" db="EMBL/GenBank/DDBJ databases">
        <title>Genome sequence of Phormidium yuhuli AB48 isolated from an industrial photobioreactor environment.</title>
        <authorList>
            <person name="Qiu Y."/>
            <person name="Noonan A.J.C."/>
            <person name="Dofher K."/>
            <person name="Koch M."/>
            <person name="Kieft B."/>
            <person name="Lin X."/>
            <person name="Ziels R.M."/>
            <person name="Hallam S.J."/>
        </authorList>
    </citation>
    <scope>NUCLEOTIDE SEQUENCE</scope>
    <source>
        <strain evidence="6">AB48</strain>
    </source>
</reference>
<evidence type="ECO:0000256" key="1">
    <source>
        <dbReference type="ARBA" id="ARBA00022574"/>
    </source>
</evidence>
<keyword evidence="2" id="KW-0677">Repeat</keyword>
<evidence type="ECO:0000256" key="4">
    <source>
        <dbReference type="SAM" id="MobiDB-lite"/>
    </source>
</evidence>
<dbReference type="InterPro" id="IPR011009">
    <property type="entry name" value="Kinase-like_dom_sf"/>
</dbReference>
<dbReference type="PANTHER" id="PTHR44129">
    <property type="entry name" value="WD REPEAT-CONTAINING PROTEIN POP1"/>
    <property type="match status" value="1"/>
</dbReference>
<dbReference type="RefSeq" id="WP_252663857.1">
    <property type="nucleotide sequence ID" value="NZ_CP098611.1"/>
</dbReference>
<dbReference type="PROSITE" id="PS50294">
    <property type="entry name" value="WD_REPEATS_REGION"/>
    <property type="match status" value="1"/>
</dbReference>
<evidence type="ECO:0000313" key="6">
    <source>
        <dbReference type="EMBL" id="USR91828.1"/>
    </source>
</evidence>
<keyword evidence="1 3" id="KW-0853">WD repeat</keyword>
<dbReference type="Gene3D" id="2.130.10.10">
    <property type="entry name" value="YVTN repeat-like/Quinoprotein amine dehydrogenase"/>
    <property type="match status" value="2"/>
</dbReference>
<dbReference type="SUPFAM" id="SSF50998">
    <property type="entry name" value="Quinoprotein alcohol dehydrogenase-like"/>
    <property type="match status" value="1"/>
</dbReference>
<dbReference type="InterPro" id="IPR001680">
    <property type="entry name" value="WD40_rpt"/>
</dbReference>
<evidence type="ECO:0000259" key="5">
    <source>
        <dbReference type="PROSITE" id="PS50011"/>
    </source>
</evidence>
<evidence type="ECO:0000256" key="2">
    <source>
        <dbReference type="ARBA" id="ARBA00022737"/>
    </source>
</evidence>
<feature type="domain" description="Protein kinase" evidence="5">
    <location>
        <begin position="12"/>
        <end position="303"/>
    </location>
</feature>
<dbReference type="InterPro" id="IPR011047">
    <property type="entry name" value="Quinoprotein_ADH-like_sf"/>
</dbReference>
<dbReference type="PROSITE" id="PS50082">
    <property type="entry name" value="WD_REPEATS_2"/>
    <property type="match status" value="1"/>
</dbReference>
<feature type="repeat" description="WD" evidence="3">
    <location>
        <begin position="487"/>
        <end position="528"/>
    </location>
</feature>
<gene>
    <name evidence="6" type="ORF">NEA10_03625</name>
</gene>
<feature type="compositionally biased region" description="Low complexity" evidence="4">
    <location>
        <begin position="435"/>
        <end position="448"/>
    </location>
</feature>
<evidence type="ECO:0000313" key="7">
    <source>
        <dbReference type="Proteomes" id="UP001056708"/>
    </source>
</evidence>
<proteinExistence type="predicted"/>
<dbReference type="InterPro" id="IPR000719">
    <property type="entry name" value="Prot_kinase_dom"/>
</dbReference>
<dbReference type="Pfam" id="PF00400">
    <property type="entry name" value="WD40"/>
    <property type="match status" value="2"/>
</dbReference>
<dbReference type="PROSITE" id="PS50011">
    <property type="entry name" value="PROTEIN_KINASE_DOM"/>
    <property type="match status" value="1"/>
</dbReference>
<name>A0ABY5ARI2_9CYAN</name>